<reference evidence="1" key="1">
    <citation type="submission" date="2014-09" db="EMBL/GenBank/DDBJ databases">
        <authorList>
            <person name="Magalhaes I.L.F."/>
            <person name="Oliveira U."/>
            <person name="Santos F.R."/>
            <person name="Vidigal T.H.D.A."/>
            <person name="Brescovit A.D."/>
            <person name="Santos A.J."/>
        </authorList>
    </citation>
    <scope>NUCLEOTIDE SEQUENCE</scope>
    <source>
        <tissue evidence="1">Shoot tissue taken approximately 20 cm above the soil surface</tissue>
    </source>
</reference>
<proteinExistence type="predicted"/>
<accession>A0A0A8XZS5</accession>
<dbReference type="EMBL" id="GBRH01279775">
    <property type="protein sequence ID" value="JAD18120.1"/>
    <property type="molecule type" value="Transcribed_RNA"/>
</dbReference>
<dbReference type="AlphaFoldDB" id="A0A0A8XZS5"/>
<sequence>MGSPAEPIMSLAAATVLARELPIT</sequence>
<organism evidence="1">
    <name type="scientific">Arundo donax</name>
    <name type="common">Giant reed</name>
    <name type="synonym">Donax arundinaceus</name>
    <dbReference type="NCBI Taxonomy" id="35708"/>
    <lineage>
        <taxon>Eukaryota</taxon>
        <taxon>Viridiplantae</taxon>
        <taxon>Streptophyta</taxon>
        <taxon>Embryophyta</taxon>
        <taxon>Tracheophyta</taxon>
        <taxon>Spermatophyta</taxon>
        <taxon>Magnoliopsida</taxon>
        <taxon>Liliopsida</taxon>
        <taxon>Poales</taxon>
        <taxon>Poaceae</taxon>
        <taxon>PACMAD clade</taxon>
        <taxon>Arundinoideae</taxon>
        <taxon>Arundineae</taxon>
        <taxon>Arundo</taxon>
    </lineage>
</organism>
<reference evidence="1" key="2">
    <citation type="journal article" date="2015" name="Data Brief">
        <title>Shoot transcriptome of the giant reed, Arundo donax.</title>
        <authorList>
            <person name="Barrero R.A."/>
            <person name="Guerrero F.D."/>
            <person name="Moolhuijzen P."/>
            <person name="Goolsby J.A."/>
            <person name="Tidwell J."/>
            <person name="Bellgard S.E."/>
            <person name="Bellgard M.I."/>
        </authorList>
    </citation>
    <scope>NUCLEOTIDE SEQUENCE</scope>
    <source>
        <tissue evidence="1">Shoot tissue taken approximately 20 cm above the soil surface</tissue>
    </source>
</reference>
<evidence type="ECO:0000313" key="1">
    <source>
        <dbReference type="EMBL" id="JAD18120.1"/>
    </source>
</evidence>
<protein>
    <submittedName>
        <fullName evidence="1">Uncharacterized protein</fullName>
    </submittedName>
</protein>
<name>A0A0A8XZS5_ARUDO</name>